<accession>A0ABY1JYC7</accession>
<evidence type="ECO:0000313" key="1">
    <source>
        <dbReference type="EMBL" id="SIQ97819.1"/>
    </source>
</evidence>
<dbReference type="Pfam" id="PF07386">
    <property type="entry name" value="DUF1499"/>
    <property type="match status" value="1"/>
</dbReference>
<comment type="caution">
    <text evidence="1">The sequence shown here is derived from an EMBL/GenBank/DDBJ whole genome shotgun (WGS) entry which is preliminary data.</text>
</comment>
<dbReference type="InterPro" id="IPR010865">
    <property type="entry name" value="DUF1499"/>
</dbReference>
<evidence type="ECO:0000313" key="2">
    <source>
        <dbReference type="Proteomes" id="UP000186666"/>
    </source>
</evidence>
<name>A0ABY1JYC7_9BACL</name>
<reference evidence="1 2" key="1">
    <citation type="submission" date="2017-01" db="EMBL/GenBank/DDBJ databases">
        <authorList>
            <person name="Varghese N."/>
            <person name="Submissions S."/>
        </authorList>
    </citation>
    <scope>NUCLEOTIDE SEQUENCE [LARGE SCALE GENOMIC DNA]</scope>
    <source>
        <strain evidence="1 2">ATCC 23464</strain>
    </source>
</reference>
<dbReference type="EMBL" id="FTNK01000005">
    <property type="protein sequence ID" value="SIQ97819.1"/>
    <property type="molecule type" value="Genomic_DNA"/>
</dbReference>
<protein>
    <recommendedName>
        <fullName evidence="3">DUF1499 domain-containing protein</fullName>
    </recommendedName>
</protein>
<gene>
    <name evidence="1" type="ORF">SAMN05421578_105318</name>
</gene>
<organism evidence="1 2">
    <name type="scientific">Paenibacillus macquariensis</name>
    <dbReference type="NCBI Taxonomy" id="948756"/>
    <lineage>
        <taxon>Bacteria</taxon>
        <taxon>Bacillati</taxon>
        <taxon>Bacillota</taxon>
        <taxon>Bacilli</taxon>
        <taxon>Bacillales</taxon>
        <taxon>Paenibacillaceae</taxon>
        <taxon>Paenibacillus</taxon>
    </lineage>
</organism>
<dbReference type="Proteomes" id="UP000186666">
    <property type="component" value="Unassembled WGS sequence"/>
</dbReference>
<proteinExistence type="predicted"/>
<evidence type="ECO:0008006" key="3">
    <source>
        <dbReference type="Google" id="ProtNLM"/>
    </source>
</evidence>
<sequence length="156" mass="17195">MANLFCSGEFNVKLLCIDGYFKGGKVLSLKRVLVGIIRSQEGTGDRAKDPAMKTRYYNLSKDKAWEEISSTLKKIPGYKVLHEVPGVGEIILEKRTSMGRTVDITVSVLSTGPVRSAVDIYSASRGSLGDLGANYRYIIHLFAALDKKLAKYKTSE</sequence>
<keyword evidence="2" id="KW-1185">Reference proteome</keyword>